<evidence type="ECO:0000313" key="2">
    <source>
        <dbReference type="EMBL" id="SVD33779.1"/>
    </source>
</evidence>
<accession>A0A382UHN2</accession>
<feature type="compositionally biased region" description="Basic residues" evidence="1">
    <location>
        <begin position="97"/>
        <end position="111"/>
    </location>
</feature>
<name>A0A382UHN2_9ZZZZ</name>
<gene>
    <name evidence="2" type="ORF">METZ01_LOCUS386633</name>
</gene>
<dbReference type="Gene3D" id="1.20.1380.10">
    <property type="entry name" value="Replication modulator SeqA, C-terminal DNA-binding domain"/>
    <property type="match status" value="1"/>
</dbReference>
<dbReference type="InterPro" id="IPR036835">
    <property type="entry name" value="SeqA_DNA-bd_C_sf"/>
</dbReference>
<protein>
    <recommendedName>
        <fullName evidence="3">Restriction system protein Mrr-like N-terminal domain-containing protein</fullName>
    </recommendedName>
</protein>
<feature type="non-terminal residue" evidence="2">
    <location>
        <position position="229"/>
    </location>
</feature>
<evidence type="ECO:0008006" key="3">
    <source>
        <dbReference type="Google" id="ProtNLM"/>
    </source>
</evidence>
<reference evidence="2" key="1">
    <citation type="submission" date="2018-05" db="EMBL/GenBank/DDBJ databases">
        <authorList>
            <person name="Lanie J.A."/>
            <person name="Ng W.-L."/>
            <person name="Kazmierczak K.M."/>
            <person name="Andrzejewski T.M."/>
            <person name="Davidsen T.M."/>
            <person name="Wayne K.J."/>
            <person name="Tettelin H."/>
            <person name="Glass J.I."/>
            <person name="Rusch D."/>
            <person name="Podicherti R."/>
            <person name="Tsui H.-C.T."/>
            <person name="Winkler M.E."/>
        </authorList>
    </citation>
    <scope>NUCLEOTIDE SEQUENCE</scope>
</reference>
<feature type="region of interest" description="Disordered" evidence="1">
    <location>
        <begin position="41"/>
        <end position="114"/>
    </location>
</feature>
<organism evidence="2">
    <name type="scientific">marine metagenome</name>
    <dbReference type="NCBI Taxonomy" id="408172"/>
    <lineage>
        <taxon>unclassified sequences</taxon>
        <taxon>metagenomes</taxon>
        <taxon>ecological metagenomes</taxon>
    </lineage>
</organism>
<feature type="compositionally biased region" description="Basic and acidic residues" evidence="1">
    <location>
        <begin position="199"/>
        <end position="210"/>
    </location>
</feature>
<evidence type="ECO:0000256" key="1">
    <source>
        <dbReference type="SAM" id="MobiDB-lite"/>
    </source>
</evidence>
<dbReference type="EMBL" id="UINC01144337">
    <property type="protein sequence ID" value="SVD33779.1"/>
    <property type="molecule type" value="Genomic_DNA"/>
</dbReference>
<feature type="region of interest" description="Disordered" evidence="1">
    <location>
        <begin position="199"/>
        <end position="229"/>
    </location>
</feature>
<sequence>MMNNSEVITMPTISVSQEVYDRLKEKSRSWEDTPNKIIRRLLEKSTSEENSHEAGSFGKQSQPEEVPDQLEKSEDVLADDSPEVQTSKFMGKTIKPSTHRSIHSRPSHNLRNRTSPDYIIQKIVMLVLGEEEAGDISPEKVVSETKKIMKFNNLLTPEDLDTVPSGKTRLESKIQRLQKRLTVEGLLEHAEGYWKLTEEGKKECEEDQKNTRLPTTQDKNTSGLDTPKE</sequence>
<dbReference type="AlphaFoldDB" id="A0A382UHN2"/>
<feature type="compositionally biased region" description="Polar residues" evidence="1">
    <location>
        <begin position="211"/>
        <end position="229"/>
    </location>
</feature>
<feature type="compositionally biased region" description="Basic and acidic residues" evidence="1">
    <location>
        <begin position="41"/>
        <end position="52"/>
    </location>
</feature>
<dbReference type="GO" id="GO:0003677">
    <property type="term" value="F:DNA binding"/>
    <property type="evidence" value="ECO:0007669"/>
    <property type="project" value="InterPro"/>
</dbReference>
<proteinExistence type="predicted"/>